<gene>
    <name evidence="1" type="ORF">QLQ22_06550</name>
</gene>
<organism evidence="1 2">
    <name type="scientific">Metabacillus hrfriensis</name>
    <dbReference type="NCBI Taxonomy" id="3048891"/>
    <lineage>
        <taxon>Bacteria</taxon>
        <taxon>Bacillati</taxon>
        <taxon>Bacillota</taxon>
        <taxon>Bacilli</taxon>
        <taxon>Bacillales</taxon>
        <taxon>Bacillaceae</taxon>
        <taxon>Metabacillus</taxon>
    </lineage>
</organism>
<dbReference type="EMBL" id="CP126116">
    <property type="protein sequence ID" value="WHZ58995.1"/>
    <property type="molecule type" value="Genomic_DNA"/>
</dbReference>
<sequence>MTKHILFAVFREVQTIRSGTGFVDFLIVDEEELASYQPLAGSFVIFRSRGKILLCFSIKKKKWELPGGRRKLGESPKECAIRELFEETGQVVPELEFAGLLKKRKKRTGKIKYSPIFFASAKDLMPFKVNKETSEIRLWDLTENIGSVNKTDFRLLTRLEEMLLDGNWTWNEG</sequence>
<keyword evidence="2" id="KW-1185">Reference proteome</keyword>
<evidence type="ECO:0000313" key="1">
    <source>
        <dbReference type="EMBL" id="WHZ58995.1"/>
    </source>
</evidence>
<accession>A0ACD4REP2</accession>
<evidence type="ECO:0000313" key="2">
    <source>
        <dbReference type="Proteomes" id="UP001226091"/>
    </source>
</evidence>
<name>A0ACD4REP2_9BACI</name>
<dbReference type="EC" id="3.6.-.-" evidence="1"/>
<proteinExistence type="predicted"/>
<protein>
    <submittedName>
        <fullName evidence="1">NUDIX hydrolase</fullName>
        <ecNumber evidence="1">3.6.-.-</ecNumber>
    </submittedName>
</protein>
<keyword evidence="1" id="KW-0378">Hydrolase</keyword>
<dbReference type="Proteomes" id="UP001226091">
    <property type="component" value="Chromosome"/>
</dbReference>
<reference evidence="2" key="1">
    <citation type="journal article" date="2025" name="Aquaculture">
        <title>Assessment of the bioflocculant production and safety properties of Metabacillus hrfriensis sp. nov. based on phenotypic and whole-genome sequencing analysis.</title>
        <authorList>
            <person name="Zhang R."/>
            <person name="Zhao Z."/>
            <person name="Luo L."/>
            <person name="Wang S."/>
            <person name="Guo K."/>
            <person name="Xu W."/>
        </authorList>
    </citation>
    <scope>NUCLEOTIDE SEQUENCE [LARGE SCALE GENOMIC DNA]</scope>
    <source>
        <strain evidence="2">CT-WN-B3</strain>
    </source>
</reference>